<evidence type="ECO:0000313" key="2">
    <source>
        <dbReference type="Proteomes" id="UP001164286"/>
    </source>
</evidence>
<dbReference type="InterPro" id="IPR029033">
    <property type="entry name" value="His_PPase_superfam"/>
</dbReference>
<sequence>MVELHIHEKHRLTPKEHRTEMRRIGRHHPLFDPGLSPKGQAQAKALVRVVDAERAKGIPLPKHFVSPAKRAVETWEAVWGGAGLARPAGATAVEVSSQAGPGHSFLVEVYQWSMLTSKSLREKLHVHLCNARRARSLLKAEHPRLICPSQMPESDPWWQPGLDCRYDLSDTQPPAELMRRETRDRETEEEMYVRAGKALGEIMRDSISITSHSSLLNKFIKVLRSPSRELSEGEIFPVVVRVETMS</sequence>
<proteinExistence type="predicted"/>
<dbReference type="Pfam" id="PF00300">
    <property type="entry name" value="His_Phos_1"/>
    <property type="match status" value="1"/>
</dbReference>
<dbReference type="InterPro" id="IPR013078">
    <property type="entry name" value="His_Pase_superF_clade-1"/>
</dbReference>
<reference evidence="1" key="1">
    <citation type="journal article" date="2022" name="G3 (Bethesda)">
        <title>High quality genome of the basidiomycete yeast Dioszegia hungarica PDD-24b-2 isolated from cloud water.</title>
        <authorList>
            <person name="Jarrige D."/>
            <person name="Haridas S."/>
            <person name="Bleykasten-Grosshans C."/>
            <person name="Joly M."/>
            <person name="Nadalig T."/>
            <person name="Sancelme M."/>
            <person name="Vuilleumier S."/>
            <person name="Grigoriev I.V."/>
            <person name="Amato P."/>
            <person name="Bringel F."/>
        </authorList>
    </citation>
    <scope>NUCLEOTIDE SEQUENCE</scope>
    <source>
        <strain evidence="1">PDD-24b-2</strain>
    </source>
</reference>
<dbReference type="Gene3D" id="3.40.50.1240">
    <property type="entry name" value="Phosphoglycerate mutase-like"/>
    <property type="match status" value="1"/>
</dbReference>
<dbReference type="GO" id="GO:0016791">
    <property type="term" value="F:phosphatase activity"/>
    <property type="evidence" value="ECO:0007669"/>
    <property type="project" value="TreeGrafter"/>
</dbReference>
<dbReference type="InterPro" id="IPR050275">
    <property type="entry name" value="PGM_Phosphatase"/>
</dbReference>
<dbReference type="AlphaFoldDB" id="A0AA38HFF6"/>
<evidence type="ECO:0000313" key="1">
    <source>
        <dbReference type="EMBL" id="KAI9639052.1"/>
    </source>
</evidence>
<dbReference type="GO" id="GO:0005737">
    <property type="term" value="C:cytoplasm"/>
    <property type="evidence" value="ECO:0007669"/>
    <property type="project" value="TreeGrafter"/>
</dbReference>
<dbReference type="RefSeq" id="XP_052948829.1">
    <property type="nucleotide sequence ID" value="XM_053091835.1"/>
</dbReference>
<comment type="caution">
    <text evidence="1">The sequence shown here is derived from an EMBL/GenBank/DDBJ whole genome shotgun (WGS) entry which is preliminary data.</text>
</comment>
<dbReference type="Proteomes" id="UP001164286">
    <property type="component" value="Unassembled WGS sequence"/>
</dbReference>
<protein>
    <submittedName>
        <fullName evidence="1">Uncharacterized protein</fullName>
    </submittedName>
</protein>
<dbReference type="PANTHER" id="PTHR48100">
    <property type="entry name" value="BROAD-SPECIFICITY PHOSPHATASE YOR283W-RELATED"/>
    <property type="match status" value="1"/>
</dbReference>
<name>A0AA38HFF6_9TREE</name>
<gene>
    <name evidence="1" type="ORF">MKK02DRAFT_42093</name>
</gene>
<dbReference type="SUPFAM" id="SSF53254">
    <property type="entry name" value="Phosphoglycerate mutase-like"/>
    <property type="match status" value="1"/>
</dbReference>
<keyword evidence="2" id="KW-1185">Reference proteome</keyword>
<dbReference type="EMBL" id="JAKWFO010000002">
    <property type="protein sequence ID" value="KAI9639052.1"/>
    <property type="molecule type" value="Genomic_DNA"/>
</dbReference>
<dbReference type="PANTHER" id="PTHR48100:SF1">
    <property type="entry name" value="HISTIDINE PHOSPHATASE FAMILY PROTEIN-RELATED"/>
    <property type="match status" value="1"/>
</dbReference>
<dbReference type="GeneID" id="77731040"/>
<dbReference type="CDD" id="cd07067">
    <property type="entry name" value="HP_PGM_like"/>
    <property type="match status" value="1"/>
</dbReference>
<accession>A0AA38HFF6</accession>
<organism evidence="1 2">
    <name type="scientific">Dioszegia hungarica</name>
    <dbReference type="NCBI Taxonomy" id="4972"/>
    <lineage>
        <taxon>Eukaryota</taxon>
        <taxon>Fungi</taxon>
        <taxon>Dikarya</taxon>
        <taxon>Basidiomycota</taxon>
        <taxon>Agaricomycotina</taxon>
        <taxon>Tremellomycetes</taxon>
        <taxon>Tremellales</taxon>
        <taxon>Bulleribasidiaceae</taxon>
        <taxon>Dioszegia</taxon>
    </lineage>
</organism>